<proteinExistence type="predicted"/>
<accession>A0A836ALS0</accession>
<evidence type="ECO:0000313" key="1">
    <source>
        <dbReference type="EMBL" id="KAG5212958.1"/>
    </source>
</evidence>
<dbReference type="AlphaFoldDB" id="A0A836ALS0"/>
<organism evidence="1 2">
    <name type="scientific">Ovis aries</name>
    <name type="common">Sheep</name>
    <dbReference type="NCBI Taxonomy" id="9940"/>
    <lineage>
        <taxon>Eukaryota</taxon>
        <taxon>Metazoa</taxon>
        <taxon>Chordata</taxon>
        <taxon>Craniata</taxon>
        <taxon>Vertebrata</taxon>
        <taxon>Euteleostomi</taxon>
        <taxon>Mammalia</taxon>
        <taxon>Eutheria</taxon>
        <taxon>Laurasiatheria</taxon>
        <taxon>Artiodactyla</taxon>
        <taxon>Ruminantia</taxon>
        <taxon>Pecora</taxon>
        <taxon>Bovidae</taxon>
        <taxon>Caprinae</taxon>
        <taxon>Ovis</taxon>
    </lineage>
</organism>
<sequence>MYGLIKEAGRQRRNKGLELWAELNGISCGSDCGEMNFTVGTGSCASKKKEKETAQTRLLTAQDERVLSHQHSPILLTEDDRAVDIGSVPGSREF</sequence>
<evidence type="ECO:0000313" key="2">
    <source>
        <dbReference type="Proteomes" id="UP000664991"/>
    </source>
</evidence>
<comment type="caution">
    <text evidence="1">The sequence shown here is derived from an EMBL/GenBank/DDBJ whole genome shotgun (WGS) entry which is preliminary data.</text>
</comment>
<dbReference type="EMBL" id="JAEMGP010000002">
    <property type="protein sequence ID" value="KAG5212958.1"/>
    <property type="molecule type" value="Genomic_DNA"/>
</dbReference>
<dbReference type="Proteomes" id="UP000664991">
    <property type="component" value="Unassembled WGS sequence"/>
</dbReference>
<gene>
    <name evidence="1" type="ORF">JEQ12_008744</name>
</gene>
<name>A0A836ALS0_SHEEP</name>
<reference evidence="1 2" key="1">
    <citation type="submission" date="2020-12" db="EMBL/GenBank/DDBJ databases">
        <title>De novo assembly of Tibetan sheep genome.</title>
        <authorList>
            <person name="Li X."/>
        </authorList>
    </citation>
    <scope>NUCLEOTIDE SEQUENCE [LARGE SCALE GENOMIC DNA]</scope>
    <source>
        <tissue evidence="1">Heart</tissue>
    </source>
</reference>
<protein>
    <submittedName>
        <fullName evidence="1">Uncharacterized protein</fullName>
    </submittedName>
</protein>